<evidence type="ECO:0000256" key="12">
    <source>
        <dbReference type="ARBA" id="ARBA00029438"/>
    </source>
</evidence>
<protein>
    <recommendedName>
        <fullName evidence="3">mevalonate kinase</fullName>
        <ecNumber evidence="3">2.7.1.36</ecNumber>
    </recommendedName>
</protein>
<dbReference type="AlphaFoldDB" id="A0A3G5FGP2"/>
<keyword evidence="4" id="KW-0963">Cytoplasm</keyword>
<dbReference type="InterPro" id="IPR036554">
    <property type="entry name" value="GHMP_kinase_C_sf"/>
</dbReference>
<keyword evidence="10" id="KW-0460">Magnesium</keyword>
<keyword evidence="7" id="KW-0547">Nucleotide-binding</keyword>
<evidence type="ECO:0000256" key="7">
    <source>
        <dbReference type="ARBA" id="ARBA00022741"/>
    </source>
</evidence>
<feature type="domain" description="GHMP kinase N-terminal" evidence="13">
    <location>
        <begin position="71"/>
        <end position="149"/>
    </location>
</feature>
<dbReference type="PROSITE" id="PS00627">
    <property type="entry name" value="GHMP_KINASES_ATP"/>
    <property type="match status" value="1"/>
</dbReference>
<dbReference type="EMBL" id="CP027768">
    <property type="protein sequence ID" value="AYW49479.1"/>
    <property type="molecule type" value="Genomic_DNA"/>
</dbReference>
<evidence type="ECO:0000313" key="16">
    <source>
        <dbReference type="Proteomes" id="UP000280475"/>
    </source>
</evidence>
<evidence type="ECO:0000313" key="15">
    <source>
        <dbReference type="EMBL" id="AYW49479.1"/>
    </source>
</evidence>
<dbReference type="Gene3D" id="3.30.70.890">
    <property type="entry name" value="GHMP kinase, C-terminal domain"/>
    <property type="match status" value="1"/>
</dbReference>
<dbReference type="InterPro" id="IPR020568">
    <property type="entry name" value="Ribosomal_Su5_D2-typ_SF"/>
</dbReference>
<sequence length="310" mass="34201">MLFQGNGRSNGKIILIGEHSAVYDKAAIVLPFNDTQIHVTVQQAPRNFLMSRYYIGYLTDAPENLQSIKELTYKLQTYLHTPNFQLNINSTIPVARGMGSSAAVAIAITRAFFAWKEQYLDQGTLLSFTDYAEKIAHGNPSGMDAAAASSKEPIFFEHKQFTTFPMNIDAYLLVADTGVLGQTRAAVKSVSQRLKTFHKQTSHAIEELGLLTERAKEAIIMNQPEILGEVMNQAQNHLRSLTVSNKLLDDLIQFSLENGALGAKLTGGGRGGCFLALAKTKEEAEELAQLLQERGIKESWIQGLGVYQYA</sequence>
<evidence type="ECO:0000259" key="14">
    <source>
        <dbReference type="Pfam" id="PF08544"/>
    </source>
</evidence>
<evidence type="ECO:0000256" key="9">
    <source>
        <dbReference type="ARBA" id="ARBA00022840"/>
    </source>
</evidence>
<keyword evidence="8 15" id="KW-0418">Kinase</keyword>
<dbReference type="SUPFAM" id="SSF54211">
    <property type="entry name" value="Ribosomal protein S5 domain 2-like"/>
    <property type="match status" value="1"/>
</dbReference>
<proteinExistence type="inferred from homology"/>
<dbReference type="PANTHER" id="PTHR43290">
    <property type="entry name" value="MEVALONATE KINASE"/>
    <property type="match status" value="1"/>
</dbReference>
<evidence type="ECO:0000256" key="1">
    <source>
        <dbReference type="ARBA" id="ARBA00004496"/>
    </source>
</evidence>
<keyword evidence="6" id="KW-0808">Transferase</keyword>
<dbReference type="PANTHER" id="PTHR43290:SF2">
    <property type="entry name" value="MEVALONATE KINASE"/>
    <property type="match status" value="1"/>
</dbReference>
<evidence type="ECO:0000256" key="8">
    <source>
        <dbReference type="ARBA" id="ARBA00022777"/>
    </source>
</evidence>
<feature type="domain" description="GHMP kinase C-terminal" evidence="14">
    <location>
        <begin position="217"/>
        <end position="295"/>
    </location>
</feature>
<dbReference type="UniPathway" id="UPA00057">
    <property type="reaction ID" value="UER00098"/>
</dbReference>
<dbReference type="Pfam" id="PF00288">
    <property type="entry name" value="GHMP_kinases_N"/>
    <property type="match status" value="1"/>
</dbReference>
<reference evidence="15 16" key="1">
    <citation type="journal article" date="2012" name="Int. J. Syst. Evol. Microbiol.">
        <title>Characterization of Tetragenococcus strains from sugar thick juice reveals a novel species, Tetragenococcus osmophilus sp. nov., and divides Tetragenococcus halophilus into two subspecies, T. halophilus subsp. halophilus subsp. nov. and T. halophilus subsp. flandriensis subsp. nov.</title>
        <authorList>
            <person name="Juste A."/>
            <person name="Van Trappen S."/>
            <person name="Verreth C."/>
            <person name="Cleenwerck I."/>
            <person name="De Vos P."/>
            <person name="Lievens B."/>
            <person name="Willems K.A."/>
        </authorList>
    </citation>
    <scope>NUCLEOTIDE SEQUENCE [LARGE SCALE GENOMIC DNA]</scope>
    <source>
        <strain evidence="15 16">LMG 26042</strain>
    </source>
</reference>
<dbReference type="GO" id="GO:0004496">
    <property type="term" value="F:mevalonate kinase activity"/>
    <property type="evidence" value="ECO:0007669"/>
    <property type="project" value="UniProtKB-EC"/>
</dbReference>
<gene>
    <name evidence="15" type="primary">mvk</name>
    <name evidence="15" type="ORF">C7H83_02730</name>
</gene>
<name>A0A3G5FGP2_TETHA</name>
<keyword evidence="11" id="KW-0443">Lipid metabolism</keyword>
<evidence type="ECO:0000259" key="13">
    <source>
        <dbReference type="Pfam" id="PF00288"/>
    </source>
</evidence>
<dbReference type="InterPro" id="IPR006203">
    <property type="entry name" value="GHMP_knse_ATP-bd_CS"/>
</dbReference>
<dbReference type="InterPro" id="IPR006205">
    <property type="entry name" value="Mev_gal_kin"/>
</dbReference>
<comment type="pathway">
    <text evidence="12">Isoprenoid biosynthesis; isopentenyl diphosphate biosynthesis via mevalonate pathway; isopentenyl diphosphate from (R)-mevalonate: step 1/3.</text>
</comment>
<dbReference type="InterPro" id="IPR014721">
    <property type="entry name" value="Ribsml_uS5_D2-typ_fold_subgr"/>
</dbReference>
<dbReference type="PRINTS" id="PR00959">
    <property type="entry name" value="MEVGALKINASE"/>
</dbReference>
<dbReference type="SUPFAM" id="SSF55060">
    <property type="entry name" value="GHMP Kinase, C-terminal domain"/>
    <property type="match status" value="1"/>
</dbReference>
<evidence type="ECO:0000256" key="2">
    <source>
        <dbReference type="ARBA" id="ARBA00006495"/>
    </source>
</evidence>
<keyword evidence="9" id="KW-0067">ATP-binding</keyword>
<evidence type="ECO:0000256" key="4">
    <source>
        <dbReference type="ARBA" id="ARBA00022490"/>
    </source>
</evidence>
<organism evidence="15 16">
    <name type="scientific">Tetragenococcus halophilus</name>
    <name type="common">Pediococcus halophilus</name>
    <dbReference type="NCBI Taxonomy" id="51669"/>
    <lineage>
        <taxon>Bacteria</taxon>
        <taxon>Bacillati</taxon>
        <taxon>Bacillota</taxon>
        <taxon>Bacilli</taxon>
        <taxon>Lactobacillales</taxon>
        <taxon>Enterococcaceae</taxon>
        <taxon>Tetragenococcus</taxon>
    </lineage>
</organism>
<comment type="similarity">
    <text evidence="2">Belongs to the GHMP kinase family. Mevalonate kinase subfamily.</text>
</comment>
<dbReference type="InterPro" id="IPR006204">
    <property type="entry name" value="GHMP_kinase_N_dom"/>
</dbReference>
<evidence type="ECO:0000256" key="11">
    <source>
        <dbReference type="ARBA" id="ARBA00023098"/>
    </source>
</evidence>
<dbReference type="InterPro" id="IPR013750">
    <property type="entry name" value="GHMP_kinase_C_dom"/>
</dbReference>
<dbReference type="EC" id="2.7.1.36" evidence="3"/>
<dbReference type="Pfam" id="PF08544">
    <property type="entry name" value="GHMP_kinases_C"/>
    <property type="match status" value="1"/>
</dbReference>
<dbReference type="GO" id="GO:0005829">
    <property type="term" value="C:cytosol"/>
    <property type="evidence" value="ECO:0007669"/>
    <property type="project" value="TreeGrafter"/>
</dbReference>
<dbReference type="GO" id="GO:0019287">
    <property type="term" value="P:isopentenyl diphosphate biosynthetic process, mevalonate pathway"/>
    <property type="evidence" value="ECO:0007669"/>
    <property type="project" value="UniProtKB-UniPathway"/>
</dbReference>
<dbReference type="GO" id="GO:0005524">
    <property type="term" value="F:ATP binding"/>
    <property type="evidence" value="ECO:0007669"/>
    <property type="project" value="UniProtKB-KW"/>
</dbReference>
<evidence type="ECO:0000256" key="6">
    <source>
        <dbReference type="ARBA" id="ARBA00022679"/>
    </source>
</evidence>
<evidence type="ECO:0000256" key="10">
    <source>
        <dbReference type="ARBA" id="ARBA00022842"/>
    </source>
</evidence>
<dbReference type="RefSeq" id="WP_103892005.1">
    <property type="nucleotide sequence ID" value="NZ_CP027768.1"/>
</dbReference>
<dbReference type="NCBIfam" id="TIGR00549">
    <property type="entry name" value="mevalon_kin"/>
    <property type="match status" value="1"/>
</dbReference>
<comment type="subcellular location">
    <subcellularLocation>
        <location evidence="1">Cytoplasm</location>
    </subcellularLocation>
</comment>
<keyword evidence="5" id="KW-0444">Lipid biosynthesis</keyword>
<dbReference type="Gene3D" id="3.30.230.10">
    <property type="match status" value="1"/>
</dbReference>
<evidence type="ECO:0000256" key="3">
    <source>
        <dbReference type="ARBA" id="ARBA00012103"/>
    </source>
</evidence>
<accession>A0A3G5FGP2</accession>
<evidence type="ECO:0000256" key="5">
    <source>
        <dbReference type="ARBA" id="ARBA00022516"/>
    </source>
</evidence>
<dbReference type="Proteomes" id="UP000280475">
    <property type="component" value="Chromosome"/>
</dbReference>